<feature type="non-terminal residue" evidence="1">
    <location>
        <position position="111"/>
    </location>
</feature>
<accession>A0ABS7CMZ9</accession>
<gene>
    <name evidence="1" type="ORF">K0U00_50325</name>
</gene>
<organism evidence="1 2">
    <name type="scientific">Paenibacillus sepulcri</name>
    <dbReference type="NCBI Taxonomy" id="359917"/>
    <lineage>
        <taxon>Bacteria</taxon>
        <taxon>Bacillati</taxon>
        <taxon>Bacillota</taxon>
        <taxon>Bacilli</taxon>
        <taxon>Bacillales</taxon>
        <taxon>Paenibacillaceae</taxon>
        <taxon>Paenibacillus</taxon>
    </lineage>
</organism>
<sequence>PEMDRLAHEMKDAGVKPGIWFRPLLTSETVPDEWLRYSANNGYVLDPSVPDVLNDIAESVARMVSWGFELIKHDFSTFDMLGQWGFQMKSKTNALPQPFHDRSRTTAEIIL</sequence>
<reference evidence="1 2" key="1">
    <citation type="submission" date="2021-07" db="EMBL/GenBank/DDBJ databases">
        <title>Paenibacillus radiodurans sp. nov., isolated from the southeastern edge of Tengger Desert.</title>
        <authorList>
            <person name="Zhang G."/>
        </authorList>
    </citation>
    <scope>NUCLEOTIDE SEQUENCE [LARGE SCALE GENOMIC DNA]</scope>
    <source>
        <strain evidence="1 2">CCM 7311</strain>
    </source>
</reference>
<evidence type="ECO:0000313" key="1">
    <source>
        <dbReference type="EMBL" id="MBW7462278.1"/>
    </source>
</evidence>
<protein>
    <recommendedName>
        <fullName evidence="3">Alpha-galactosidase</fullName>
    </recommendedName>
</protein>
<feature type="non-terminal residue" evidence="1">
    <location>
        <position position="1"/>
    </location>
</feature>
<evidence type="ECO:0008006" key="3">
    <source>
        <dbReference type="Google" id="ProtNLM"/>
    </source>
</evidence>
<comment type="caution">
    <text evidence="1">The sequence shown here is derived from an EMBL/GenBank/DDBJ whole genome shotgun (WGS) entry which is preliminary data.</text>
</comment>
<keyword evidence="2" id="KW-1185">Reference proteome</keyword>
<dbReference type="Gene3D" id="3.20.20.70">
    <property type="entry name" value="Aldolase class I"/>
    <property type="match status" value="1"/>
</dbReference>
<dbReference type="SUPFAM" id="SSF51445">
    <property type="entry name" value="(Trans)glycosidases"/>
    <property type="match status" value="1"/>
</dbReference>
<dbReference type="EMBL" id="JAHZIK010003760">
    <property type="protein sequence ID" value="MBW7462278.1"/>
    <property type="molecule type" value="Genomic_DNA"/>
</dbReference>
<proteinExistence type="predicted"/>
<dbReference type="InterPro" id="IPR013785">
    <property type="entry name" value="Aldolase_TIM"/>
</dbReference>
<dbReference type="InterPro" id="IPR017853">
    <property type="entry name" value="GH"/>
</dbReference>
<evidence type="ECO:0000313" key="2">
    <source>
        <dbReference type="Proteomes" id="UP001519887"/>
    </source>
</evidence>
<dbReference type="Proteomes" id="UP001519887">
    <property type="component" value="Unassembled WGS sequence"/>
</dbReference>
<name>A0ABS7CMZ9_9BACL</name>